<evidence type="ECO:0000259" key="1">
    <source>
        <dbReference type="PROSITE" id="PS51186"/>
    </source>
</evidence>
<keyword evidence="2" id="KW-0808">Transferase</keyword>
<dbReference type="PANTHER" id="PTHR43233:SF1">
    <property type="entry name" value="FAMILY N-ACETYLTRANSFERASE, PUTATIVE (AFU_ORTHOLOGUE AFUA_6G03350)-RELATED"/>
    <property type="match status" value="1"/>
</dbReference>
<accession>A0ABV5BA03</accession>
<dbReference type="PROSITE" id="PS51186">
    <property type="entry name" value="GNAT"/>
    <property type="match status" value="1"/>
</dbReference>
<organism evidence="2 3">
    <name type="scientific">Paenibacillus terreus</name>
    <dbReference type="NCBI Taxonomy" id="1387834"/>
    <lineage>
        <taxon>Bacteria</taxon>
        <taxon>Bacillati</taxon>
        <taxon>Bacillota</taxon>
        <taxon>Bacilli</taxon>
        <taxon>Bacillales</taxon>
        <taxon>Paenibacillaceae</taxon>
        <taxon>Paenibacillus</taxon>
    </lineage>
</organism>
<evidence type="ECO:0000313" key="2">
    <source>
        <dbReference type="EMBL" id="MFB5682532.1"/>
    </source>
</evidence>
<dbReference type="EC" id="2.3.-.-" evidence="2"/>
<proteinExistence type="predicted"/>
<dbReference type="EMBL" id="JBHILM010000018">
    <property type="protein sequence ID" value="MFB5682532.1"/>
    <property type="molecule type" value="Genomic_DNA"/>
</dbReference>
<dbReference type="Pfam" id="PF00583">
    <property type="entry name" value="Acetyltransf_1"/>
    <property type="match status" value="1"/>
</dbReference>
<dbReference type="InterPro" id="IPR053144">
    <property type="entry name" value="Acetyltransferase_Butenolide"/>
</dbReference>
<dbReference type="SUPFAM" id="SSF55729">
    <property type="entry name" value="Acyl-CoA N-acyltransferases (Nat)"/>
    <property type="match status" value="1"/>
</dbReference>
<name>A0ABV5BA03_9BACL</name>
<dbReference type="Gene3D" id="3.40.630.30">
    <property type="match status" value="1"/>
</dbReference>
<dbReference type="PANTHER" id="PTHR43233">
    <property type="entry name" value="FAMILY N-ACETYLTRANSFERASE, PUTATIVE (AFU_ORTHOLOGUE AFUA_6G03350)-RELATED"/>
    <property type="match status" value="1"/>
</dbReference>
<dbReference type="RefSeq" id="WP_375526290.1">
    <property type="nucleotide sequence ID" value="NZ_JBHILM010000018.1"/>
</dbReference>
<gene>
    <name evidence="2" type="ORF">ACE3NQ_16520</name>
</gene>
<dbReference type="InterPro" id="IPR016181">
    <property type="entry name" value="Acyl_CoA_acyltransferase"/>
</dbReference>
<protein>
    <submittedName>
        <fullName evidence="2">GNAT family N-acetyltransferase</fullName>
        <ecNumber evidence="2">2.3.-.-</ecNumber>
    </submittedName>
</protein>
<keyword evidence="3" id="KW-1185">Reference proteome</keyword>
<reference evidence="2 3" key="1">
    <citation type="submission" date="2024-09" db="EMBL/GenBank/DDBJ databases">
        <authorList>
            <person name="Ruan L."/>
        </authorList>
    </citation>
    <scope>NUCLEOTIDE SEQUENCE [LARGE SCALE GENOMIC DNA]</scope>
    <source>
        <strain evidence="2 3">D33</strain>
    </source>
</reference>
<dbReference type="InterPro" id="IPR000182">
    <property type="entry name" value="GNAT_dom"/>
</dbReference>
<dbReference type="GO" id="GO:0016746">
    <property type="term" value="F:acyltransferase activity"/>
    <property type="evidence" value="ECO:0007669"/>
    <property type="project" value="UniProtKB-KW"/>
</dbReference>
<keyword evidence="2" id="KW-0012">Acyltransferase</keyword>
<feature type="domain" description="N-acetyltransferase" evidence="1">
    <location>
        <begin position="1"/>
        <end position="143"/>
    </location>
</feature>
<comment type="caution">
    <text evidence="2">The sequence shown here is derived from an EMBL/GenBank/DDBJ whole genome shotgun (WGS) entry which is preliminary data.</text>
</comment>
<dbReference type="Proteomes" id="UP001580407">
    <property type="component" value="Unassembled WGS sequence"/>
</dbReference>
<evidence type="ECO:0000313" key="3">
    <source>
        <dbReference type="Proteomes" id="UP001580407"/>
    </source>
</evidence>
<sequence length="143" mass="15540">MEPEVLHETPTVEEYLELRQAAGLSPMSVEGAGIGLPNSLFAVSLRIDGELVGMGRVIGDGGCFFHITDIAVRPSCQGKGYGRLVMSEIMKYLKKAAPPESFATLLADVPADRLYAKFGFRLSAPGSVGMYWRPGWSMEEGRE</sequence>
<dbReference type="CDD" id="cd04301">
    <property type="entry name" value="NAT_SF"/>
    <property type="match status" value="1"/>
</dbReference>